<dbReference type="EMBL" id="CAJVPY010001660">
    <property type="protein sequence ID" value="CAG8531248.1"/>
    <property type="molecule type" value="Genomic_DNA"/>
</dbReference>
<reference evidence="1" key="1">
    <citation type="submission" date="2021-06" db="EMBL/GenBank/DDBJ databases">
        <authorList>
            <person name="Kallberg Y."/>
            <person name="Tangrot J."/>
            <person name="Rosling A."/>
        </authorList>
    </citation>
    <scope>NUCLEOTIDE SEQUENCE</scope>
    <source>
        <strain evidence="1">MA453B</strain>
    </source>
</reference>
<accession>A0A9N9FG51</accession>
<evidence type="ECO:0000313" key="1">
    <source>
        <dbReference type="EMBL" id="CAG8531248.1"/>
    </source>
</evidence>
<name>A0A9N9FG51_9GLOM</name>
<comment type="caution">
    <text evidence="1">The sequence shown here is derived from an EMBL/GenBank/DDBJ whole genome shotgun (WGS) entry which is preliminary data.</text>
</comment>
<organism evidence="1 2">
    <name type="scientific">Dentiscutata erythropus</name>
    <dbReference type="NCBI Taxonomy" id="1348616"/>
    <lineage>
        <taxon>Eukaryota</taxon>
        <taxon>Fungi</taxon>
        <taxon>Fungi incertae sedis</taxon>
        <taxon>Mucoromycota</taxon>
        <taxon>Glomeromycotina</taxon>
        <taxon>Glomeromycetes</taxon>
        <taxon>Diversisporales</taxon>
        <taxon>Gigasporaceae</taxon>
        <taxon>Dentiscutata</taxon>
    </lineage>
</organism>
<keyword evidence="2" id="KW-1185">Reference proteome</keyword>
<gene>
    <name evidence="1" type="ORF">DERYTH_LOCUS4355</name>
</gene>
<dbReference type="OrthoDB" id="2408781at2759"/>
<dbReference type="AlphaFoldDB" id="A0A9N9FG51"/>
<dbReference type="Proteomes" id="UP000789405">
    <property type="component" value="Unassembled WGS sequence"/>
</dbReference>
<proteinExistence type="predicted"/>
<protein>
    <submittedName>
        <fullName evidence="1">7599_t:CDS:1</fullName>
    </submittedName>
</protein>
<sequence length="51" mass="6367">MLFLLDNQHYKEFDKIFQQETIKQFKPFIAYNFCGKYYCLYFKTILNDIEI</sequence>
<evidence type="ECO:0000313" key="2">
    <source>
        <dbReference type="Proteomes" id="UP000789405"/>
    </source>
</evidence>